<accession>A0AC60Q1M8</accession>
<keyword evidence="2" id="KW-1185">Reference proteome</keyword>
<reference evidence="1 2" key="1">
    <citation type="journal article" date="2020" name="Cell">
        <title>Large-Scale Comparative Analyses of Tick Genomes Elucidate Their Genetic Diversity and Vector Capacities.</title>
        <authorList>
            <consortium name="Tick Genome and Microbiome Consortium (TIGMIC)"/>
            <person name="Jia N."/>
            <person name="Wang J."/>
            <person name="Shi W."/>
            <person name="Du L."/>
            <person name="Sun Y."/>
            <person name="Zhan W."/>
            <person name="Jiang J.F."/>
            <person name="Wang Q."/>
            <person name="Zhang B."/>
            <person name="Ji P."/>
            <person name="Bell-Sakyi L."/>
            <person name="Cui X.M."/>
            <person name="Yuan T.T."/>
            <person name="Jiang B.G."/>
            <person name="Yang W.F."/>
            <person name="Lam T.T."/>
            <person name="Chang Q.C."/>
            <person name="Ding S.J."/>
            <person name="Wang X.J."/>
            <person name="Zhu J.G."/>
            <person name="Ruan X.D."/>
            <person name="Zhao L."/>
            <person name="Wei J.T."/>
            <person name="Ye R.Z."/>
            <person name="Que T.C."/>
            <person name="Du C.H."/>
            <person name="Zhou Y.H."/>
            <person name="Cheng J.X."/>
            <person name="Dai P.F."/>
            <person name="Guo W.B."/>
            <person name="Han X.H."/>
            <person name="Huang E.J."/>
            <person name="Li L.F."/>
            <person name="Wei W."/>
            <person name="Gao Y.C."/>
            <person name="Liu J.Z."/>
            <person name="Shao H.Z."/>
            <person name="Wang X."/>
            <person name="Wang C.C."/>
            <person name="Yang T.C."/>
            <person name="Huo Q.B."/>
            <person name="Li W."/>
            <person name="Chen H.Y."/>
            <person name="Chen S.E."/>
            <person name="Zhou L.G."/>
            <person name="Ni X.B."/>
            <person name="Tian J.H."/>
            <person name="Sheng Y."/>
            <person name="Liu T."/>
            <person name="Pan Y.S."/>
            <person name="Xia L.Y."/>
            <person name="Li J."/>
            <person name="Zhao F."/>
            <person name="Cao W.C."/>
        </authorList>
    </citation>
    <scope>NUCLEOTIDE SEQUENCE [LARGE SCALE GENOMIC DNA]</scope>
    <source>
        <strain evidence="1">Iper-2018</strain>
    </source>
</reference>
<evidence type="ECO:0000313" key="1">
    <source>
        <dbReference type="EMBL" id="KAG0426800.1"/>
    </source>
</evidence>
<comment type="caution">
    <text evidence="1">The sequence shown here is derived from an EMBL/GenBank/DDBJ whole genome shotgun (WGS) entry which is preliminary data.</text>
</comment>
<organism evidence="1 2">
    <name type="scientific">Ixodes persulcatus</name>
    <name type="common">Taiga tick</name>
    <dbReference type="NCBI Taxonomy" id="34615"/>
    <lineage>
        <taxon>Eukaryota</taxon>
        <taxon>Metazoa</taxon>
        <taxon>Ecdysozoa</taxon>
        <taxon>Arthropoda</taxon>
        <taxon>Chelicerata</taxon>
        <taxon>Arachnida</taxon>
        <taxon>Acari</taxon>
        <taxon>Parasitiformes</taxon>
        <taxon>Ixodida</taxon>
        <taxon>Ixodoidea</taxon>
        <taxon>Ixodidae</taxon>
        <taxon>Ixodinae</taxon>
        <taxon>Ixodes</taxon>
    </lineage>
</organism>
<protein>
    <submittedName>
        <fullName evidence="1">Uncharacterized protein</fullName>
    </submittedName>
</protein>
<name>A0AC60Q1M8_IXOPE</name>
<gene>
    <name evidence="1" type="ORF">HPB47_026105</name>
</gene>
<proteinExistence type="predicted"/>
<dbReference type="Proteomes" id="UP000805193">
    <property type="component" value="Unassembled WGS sequence"/>
</dbReference>
<dbReference type="EMBL" id="JABSTQ010009686">
    <property type="protein sequence ID" value="KAG0426800.1"/>
    <property type="molecule type" value="Genomic_DNA"/>
</dbReference>
<evidence type="ECO:0000313" key="2">
    <source>
        <dbReference type="Proteomes" id="UP000805193"/>
    </source>
</evidence>
<sequence>MQHDSAGEGSSAFVKLKPFCMRLIKDQSRENVVALRRALEQLENDSLQNLHEYVLFPLTLVLQNAKRAEALVIETIECICDMLPEVRVSSWKVFSDLFLRLLVVVSSVKDGLKVSSTSEEVKLAFAKGLRSLLESADASILTQMLDIEFRLCLGHAVTILLSLAEKERNRTLQVSAMQCLEKLACHGLRGSSCDEHMHLCSGNAFAGFLPGISIALTHVILNTENRSQKTAAVALNTWACVMEEVLSDQHLQYYKQKVALQEADQDLSGAASRVPRIQRTDDWVKSTAEKLSILVHRVCPCLASCEPKTKMAALDWARVSLISCKRSLGTLASPLLQLTLTLSSDDDQEVAAKSSSLLDEVAEQMAHDASSLIEILEEDFYRALGKCPHVIWTGSDAEKLSLVKLLSGYLTIFRTKVAKILVSTSVCQRLLNVLFLLTEFETGSMNLLAEQPASLDFSDATEYGLKSYHRQFKHFADVRIFKEFATVCRLLGCYGDVMLLTDVLHQKIQESATQRKQAILVLNNVLLAFRDRKSDISESDETDRMSYLRSLLEYYISAEMWNLPLHGETEFNGSAETRLAIFSIDKVNSNVLQNCLLLEGVATIALLLEEKFQPLLRVSLCPLLEKADSQNHLVSQTACTALLCVSRSCGYGQVPSPKDPASFLFGSLQLRFSISELIRQNADYIADSLLFKLKHANRHPEVPHIVQALTKHSSCDAIGLVQDNQPSLEDTPKRKPSFVEFVEDFHRCKQVSENLEDSDEPVDAEEDVLEDAGQTEKPEAPGHVRLLVQVGNDEVLPMVHLLWKPLVNRFQGDNCALSIKAFETLTSLVDTSGDFIRQRTLKEVWPKLAAFLVSQHSVSRNKGKAYEITAAFKYQLVLLRGLGPLSRKLKIDEKDIALLASVVVPYMDLSQPKELQSIDFLDDLKDDL</sequence>